<evidence type="ECO:0000256" key="14">
    <source>
        <dbReference type="HAMAP-Rule" id="MF_01113"/>
    </source>
</evidence>
<dbReference type="GO" id="GO:0003684">
    <property type="term" value="F:damaged DNA binding"/>
    <property type="evidence" value="ECO:0007669"/>
    <property type="project" value="InterPro"/>
</dbReference>
<dbReference type="HAMAP" id="MF_01113">
    <property type="entry name" value="DNApol_IV"/>
    <property type="match status" value="1"/>
</dbReference>
<dbReference type="FunFam" id="1.10.150.20:FF:000019">
    <property type="entry name" value="DNA polymerase IV"/>
    <property type="match status" value="1"/>
</dbReference>
<organism evidence="16 17">
    <name type="scientific">Aliterella atlantica CENA595</name>
    <dbReference type="NCBI Taxonomy" id="1618023"/>
    <lineage>
        <taxon>Bacteria</taxon>
        <taxon>Bacillati</taxon>
        <taxon>Cyanobacteriota</taxon>
        <taxon>Cyanophyceae</taxon>
        <taxon>Chroococcidiopsidales</taxon>
        <taxon>Aliterellaceae</taxon>
        <taxon>Aliterella</taxon>
    </lineage>
</organism>
<accession>A0A0D8ZNN0</accession>
<keyword evidence="6 14" id="KW-0235">DNA replication</keyword>
<keyword evidence="17" id="KW-1185">Reference proteome</keyword>
<dbReference type="GO" id="GO:0000287">
    <property type="term" value="F:magnesium ion binding"/>
    <property type="evidence" value="ECO:0007669"/>
    <property type="project" value="UniProtKB-UniRule"/>
</dbReference>
<evidence type="ECO:0000256" key="10">
    <source>
        <dbReference type="ARBA" id="ARBA00022932"/>
    </source>
</evidence>
<dbReference type="InterPro" id="IPR036775">
    <property type="entry name" value="DNA_pol_Y-fam_lit_finger_sf"/>
</dbReference>
<sequence>MSKIVHVDLDAFYASVEQRDNSCYRDKPLVVGGLPQERGVVVAASYQARKFGIHSAMPSYQALQKYPNLIFVPPRFEVYRSISKQIHAIFKRYTDLVEPVALDEAYLDVTQNKLGLPYATTIAKQIKAEILAETGLTASAGVSQNKFLAKMASGMNKPNGLTAILPEQAPAFVAALPIEKFHGIGQVTASKMHNLGIHTGFDLKRYSEDDLVRYFGKVGRFYYLIARGEDNRIVEPNRKRKSIGAETSFTKDLNDLQAILLELETIAQTVQHRLESYQALGRTITLKVKFADYQQITRSRTVTDAIGEAKAISQVAKELLATISLQGRSVRLSGISLSNLDYPQKPRPIQLCLFESGV</sequence>
<name>A0A0D8ZNN0_9CYAN</name>
<evidence type="ECO:0000256" key="3">
    <source>
        <dbReference type="ARBA" id="ARBA00022490"/>
    </source>
</evidence>
<dbReference type="GO" id="GO:0009432">
    <property type="term" value="P:SOS response"/>
    <property type="evidence" value="ECO:0007669"/>
    <property type="project" value="TreeGrafter"/>
</dbReference>
<evidence type="ECO:0000256" key="4">
    <source>
        <dbReference type="ARBA" id="ARBA00022679"/>
    </source>
</evidence>
<dbReference type="GO" id="GO:0005829">
    <property type="term" value="C:cytosol"/>
    <property type="evidence" value="ECO:0007669"/>
    <property type="project" value="TreeGrafter"/>
</dbReference>
<keyword evidence="3 14" id="KW-0963">Cytoplasm</keyword>
<dbReference type="EMBL" id="JYON01000028">
    <property type="protein sequence ID" value="KJH70094.1"/>
    <property type="molecule type" value="Genomic_DNA"/>
</dbReference>
<dbReference type="Pfam" id="PF11799">
    <property type="entry name" value="IMS_C"/>
    <property type="match status" value="1"/>
</dbReference>
<keyword evidence="11 14" id="KW-0238">DNA-binding</keyword>
<dbReference type="Pfam" id="PF11798">
    <property type="entry name" value="IMS_HHH"/>
    <property type="match status" value="1"/>
</dbReference>
<evidence type="ECO:0000256" key="2">
    <source>
        <dbReference type="ARBA" id="ARBA00022457"/>
    </source>
</evidence>
<dbReference type="AlphaFoldDB" id="A0A0D8ZNN0"/>
<comment type="caution">
    <text evidence="16">The sequence shown here is derived from an EMBL/GenBank/DDBJ whole genome shotgun (WGS) entry which is preliminary data.</text>
</comment>
<evidence type="ECO:0000256" key="1">
    <source>
        <dbReference type="ARBA" id="ARBA00010945"/>
    </source>
</evidence>
<keyword evidence="8 14" id="KW-0227">DNA damage</keyword>
<dbReference type="EC" id="2.7.7.7" evidence="14"/>
<proteinExistence type="inferred from homology"/>
<dbReference type="GO" id="GO:0003887">
    <property type="term" value="F:DNA-directed DNA polymerase activity"/>
    <property type="evidence" value="ECO:0007669"/>
    <property type="project" value="UniProtKB-UniRule"/>
</dbReference>
<dbReference type="NCBIfam" id="NF002677">
    <property type="entry name" value="PRK02406.1"/>
    <property type="match status" value="1"/>
</dbReference>
<dbReference type="InterPro" id="IPR001126">
    <property type="entry name" value="UmuC"/>
</dbReference>
<dbReference type="Gene3D" id="3.30.70.270">
    <property type="match status" value="1"/>
</dbReference>
<feature type="domain" description="UmuC" evidence="15">
    <location>
        <begin position="4"/>
        <end position="185"/>
    </location>
</feature>
<evidence type="ECO:0000256" key="11">
    <source>
        <dbReference type="ARBA" id="ARBA00023125"/>
    </source>
</evidence>
<dbReference type="Pfam" id="PF00817">
    <property type="entry name" value="IMS"/>
    <property type="match status" value="1"/>
</dbReference>
<dbReference type="InterPro" id="IPR022880">
    <property type="entry name" value="DNApol_IV"/>
</dbReference>
<comment type="subcellular location">
    <subcellularLocation>
        <location evidence="14">Cytoplasm</location>
    </subcellularLocation>
</comment>
<dbReference type="InterPro" id="IPR050116">
    <property type="entry name" value="DNA_polymerase-Y"/>
</dbReference>
<evidence type="ECO:0000256" key="8">
    <source>
        <dbReference type="ARBA" id="ARBA00022763"/>
    </source>
</evidence>
<dbReference type="InterPro" id="IPR024728">
    <property type="entry name" value="PolY_HhH_motif"/>
</dbReference>
<dbReference type="InterPro" id="IPR043128">
    <property type="entry name" value="Rev_trsase/Diguanyl_cyclase"/>
</dbReference>
<evidence type="ECO:0000256" key="5">
    <source>
        <dbReference type="ARBA" id="ARBA00022695"/>
    </source>
</evidence>
<keyword evidence="12 14" id="KW-0234">DNA repair</keyword>
<dbReference type="FunFam" id="3.30.1490.100:FF:000004">
    <property type="entry name" value="DNA polymerase IV"/>
    <property type="match status" value="1"/>
</dbReference>
<evidence type="ECO:0000256" key="12">
    <source>
        <dbReference type="ARBA" id="ARBA00023204"/>
    </source>
</evidence>
<feature type="binding site" evidence="14">
    <location>
        <position position="103"/>
    </location>
    <ligand>
        <name>Mg(2+)</name>
        <dbReference type="ChEBI" id="CHEBI:18420"/>
    </ligand>
</feature>
<dbReference type="Gene3D" id="3.40.1170.60">
    <property type="match status" value="1"/>
</dbReference>
<dbReference type="Gene3D" id="3.30.1490.100">
    <property type="entry name" value="DNA polymerase, Y-family, little finger domain"/>
    <property type="match status" value="1"/>
</dbReference>
<feature type="binding site" evidence="14">
    <location>
        <position position="8"/>
    </location>
    <ligand>
        <name>Mg(2+)</name>
        <dbReference type="ChEBI" id="CHEBI:18420"/>
    </ligand>
</feature>
<keyword evidence="5 14" id="KW-0548">Nucleotidyltransferase</keyword>
<dbReference type="InterPro" id="IPR043502">
    <property type="entry name" value="DNA/RNA_pol_sf"/>
</dbReference>
<feature type="site" description="Substrate discrimination" evidence="14">
    <location>
        <position position="13"/>
    </location>
</feature>
<dbReference type="Gene3D" id="1.10.150.20">
    <property type="entry name" value="5' to 3' exonuclease, C-terminal subdomain"/>
    <property type="match status" value="1"/>
</dbReference>
<reference evidence="16 17" key="1">
    <citation type="submission" date="2015-02" db="EMBL/GenBank/DDBJ databases">
        <title>Draft genome of a novel marine cyanobacterium (Chroococcales) isolated from South Atlantic Ocean.</title>
        <authorList>
            <person name="Rigonato J."/>
            <person name="Alvarenga D.O."/>
            <person name="Branco L.H."/>
            <person name="Varani A.M."/>
            <person name="Brandini F.P."/>
            <person name="Fiore M.F."/>
        </authorList>
    </citation>
    <scope>NUCLEOTIDE SEQUENCE [LARGE SCALE GENOMIC DNA]</scope>
    <source>
        <strain evidence="16 17">CENA595</strain>
    </source>
</reference>
<keyword evidence="2 14" id="KW-0515">Mutator protein</keyword>
<dbReference type="OrthoDB" id="9808813at2"/>
<evidence type="ECO:0000259" key="15">
    <source>
        <dbReference type="PROSITE" id="PS50173"/>
    </source>
</evidence>
<dbReference type="GO" id="GO:0042276">
    <property type="term" value="P:error-prone translesion synthesis"/>
    <property type="evidence" value="ECO:0007669"/>
    <property type="project" value="TreeGrafter"/>
</dbReference>
<evidence type="ECO:0000256" key="13">
    <source>
        <dbReference type="ARBA" id="ARBA00049244"/>
    </source>
</evidence>
<dbReference type="GO" id="GO:0006281">
    <property type="term" value="P:DNA repair"/>
    <property type="evidence" value="ECO:0007669"/>
    <property type="project" value="UniProtKB-UniRule"/>
</dbReference>
<evidence type="ECO:0000313" key="16">
    <source>
        <dbReference type="EMBL" id="KJH70094.1"/>
    </source>
</evidence>
<keyword evidence="9 14" id="KW-0460">Magnesium</keyword>
<comment type="similarity">
    <text evidence="1 14">Belongs to the DNA polymerase type-Y family.</text>
</comment>
<evidence type="ECO:0000313" key="17">
    <source>
        <dbReference type="Proteomes" id="UP000032452"/>
    </source>
</evidence>
<keyword evidence="7 14" id="KW-0479">Metal-binding</keyword>
<feature type="active site" evidence="14">
    <location>
        <position position="104"/>
    </location>
</feature>
<evidence type="ECO:0000256" key="9">
    <source>
        <dbReference type="ARBA" id="ARBA00022842"/>
    </source>
</evidence>
<dbReference type="Proteomes" id="UP000032452">
    <property type="component" value="Unassembled WGS sequence"/>
</dbReference>
<dbReference type="SUPFAM" id="SSF56672">
    <property type="entry name" value="DNA/RNA polymerases"/>
    <property type="match status" value="1"/>
</dbReference>
<dbReference type="PANTHER" id="PTHR11076:SF33">
    <property type="entry name" value="DNA POLYMERASE KAPPA"/>
    <property type="match status" value="1"/>
</dbReference>
<comment type="catalytic activity">
    <reaction evidence="13 14">
        <text>DNA(n) + a 2'-deoxyribonucleoside 5'-triphosphate = DNA(n+1) + diphosphate</text>
        <dbReference type="Rhea" id="RHEA:22508"/>
        <dbReference type="Rhea" id="RHEA-COMP:17339"/>
        <dbReference type="Rhea" id="RHEA-COMP:17340"/>
        <dbReference type="ChEBI" id="CHEBI:33019"/>
        <dbReference type="ChEBI" id="CHEBI:61560"/>
        <dbReference type="ChEBI" id="CHEBI:173112"/>
        <dbReference type="EC" id="2.7.7.7"/>
    </reaction>
</comment>
<dbReference type="InterPro" id="IPR017961">
    <property type="entry name" value="DNA_pol_Y-fam_little_finger"/>
</dbReference>
<dbReference type="PANTHER" id="PTHR11076">
    <property type="entry name" value="DNA REPAIR POLYMERASE UMUC / TRANSFERASE FAMILY MEMBER"/>
    <property type="match status" value="1"/>
</dbReference>
<gene>
    <name evidence="14" type="primary">dinB</name>
    <name evidence="16" type="ORF">UH38_20165</name>
</gene>
<keyword evidence="10 14" id="KW-0239">DNA-directed DNA polymerase</keyword>
<dbReference type="GO" id="GO:0006261">
    <property type="term" value="P:DNA-templated DNA replication"/>
    <property type="evidence" value="ECO:0007669"/>
    <property type="project" value="UniProtKB-UniRule"/>
</dbReference>
<dbReference type="CDD" id="cd03586">
    <property type="entry name" value="PolY_Pol_IV_kappa"/>
    <property type="match status" value="1"/>
</dbReference>
<evidence type="ECO:0000256" key="6">
    <source>
        <dbReference type="ARBA" id="ARBA00022705"/>
    </source>
</evidence>
<dbReference type="STRING" id="1618023.UH38_20165"/>
<dbReference type="SUPFAM" id="SSF100879">
    <property type="entry name" value="Lesion bypass DNA polymerase (Y-family), little finger domain"/>
    <property type="match status" value="1"/>
</dbReference>
<dbReference type="PATRIC" id="fig|1618023.3.peg.2076"/>
<comment type="subunit">
    <text evidence="14">Monomer.</text>
</comment>
<protein>
    <recommendedName>
        <fullName evidence="14">DNA polymerase IV</fullName>
        <shortName evidence="14">Pol IV</shortName>
        <ecNumber evidence="14">2.7.7.7</ecNumber>
    </recommendedName>
</protein>
<evidence type="ECO:0000256" key="7">
    <source>
        <dbReference type="ARBA" id="ARBA00022723"/>
    </source>
</evidence>
<comment type="cofactor">
    <cofactor evidence="14">
        <name>Mg(2+)</name>
        <dbReference type="ChEBI" id="CHEBI:18420"/>
    </cofactor>
    <text evidence="14">Binds 2 magnesium ions per subunit.</text>
</comment>
<keyword evidence="4 14" id="KW-0808">Transferase</keyword>
<dbReference type="PROSITE" id="PS50173">
    <property type="entry name" value="UMUC"/>
    <property type="match status" value="1"/>
</dbReference>
<comment type="function">
    <text evidence="14">Poorly processive, error-prone DNA polymerase involved in untargeted mutagenesis. Copies undamaged DNA at stalled replication forks, which arise in vivo from mismatched or misaligned primer ends. These misaligned primers can be extended by PolIV. Exhibits no 3'-5' exonuclease (proofreading) activity. May be involved in translesional synthesis, in conjunction with the beta clamp from PolIII.</text>
</comment>